<organism evidence="2 3">
    <name type="scientific">Acrobeloides nanus</name>
    <dbReference type="NCBI Taxonomy" id="290746"/>
    <lineage>
        <taxon>Eukaryota</taxon>
        <taxon>Metazoa</taxon>
        <taxon>Ecdysozoa</taxon>
        <taxon>Nematoda</taxon>
        <taxon>Chromadorea</taxon>
        <taxon>Rhabditida</taxon>
        <taxon>Tylenchina</taxon>
        <taxon>Cephalobomorpha</taxon>
        <taxon>Cephaloboidea</taxon>
        <taxon>Cephalobidae</taxon>
        <taxon>Acrobeloides</taxon>
    </lineage>
</organism>
<proteinExistence type="predicted"/>
<reference evidence="3" key="1">
    <citation type="submission" date="2022-11" db="UniProtKB">
        <authorList>
            <consortium name="WormBaseParasite"/>
        </authorList>
    </citation>
    <scope>IDENTIFICATION</scope>
</reference>
<name>A0A914EGX3_9BILA</name>
<dbReference type="WBParaSite" id="ACRNAN_scaffold7700.g23930.t1">
    <property type="protein sequence ID" value="ACRNAN_scaffold7700.g23930.t1"/>
    <property type="gene ID" value="ACRNAN_scaffold7700.g23930"/>
</dbReference>
<evidence type="ECO:0000313" key="3">
    <source>
        <dbReference type="WBParaSite" id="ACRNAN_scaffold7700.g23930.t1"/>
    </source>
</evidence>
<evidence type="ECO:0000256" key="1">
    <source>
        <dbReference type="SAM" id="MobiDB-lite"/>
    </source>
</evidence>
<feature type="region of interest" description="Disordered" evidence="1">
    <location>
        <begin position="219"/>
        <end position="267"/>
    </location>
</feature>
<feature type="compositionally biased region" description="Basic residues" evidence="1">
    <location>
        <begin position="227"/>
        <end position="241"/>
    </location>
</feature>
<accession>A0A914EGX3</accession>
<evidence type="ECO:0000313" key="2">
    <source>
        <dbReference type="Proteomes" id="UP000887540"/>
    </source>
</evidence>
<keyword evidence="2" id="KW-1185">Reference proteome</keyword>
<dbReference type="Proteomes" id="UP000887540">
    <property type="component" value="Unplaced"/>
</dbReference>
<protein>
    <submittedName>
        <fullName evidence="3">Uncharacterized protein</fullName>
    </submittedName>
</protein>
<dbReference type="AlphaFoldDB" id="A0A914EGX3"/>
<sequence>MPNNSSQILKQLQRATSEVTPFVLPLNLEYMHGSFTDDNSTHQLDLTPILPASKTDLQPKFDAATLDLQASFNESFQLPPLFEQPACEPGSTSITDLAPKFDEATLDLQSFNMPKSLKLPPSFNQMLIMAIQSQKFHMLFERSIQPSQANVSNEESTEKHESDKQSSSTMSMSPDKLSFTKPATRQSSIKLKLTKKDKGVSTLNSLTLEPTFESLENAAVESPTLKRPQHKRKAQSRKRSLKSQDLKFSAPEESLELPPSPSSSKLSLIKTSSESATQEEIFEYPFTKKSTTAHLISNIEMEVLESFEETGNISQFSNISDLSNTEVFDKTMSPTTKATMNRVKSFVISDRFKTQINNDTISIDINPPVRHQIATKHSVFVLNDESLLQKIQSVKKSWSNFELVHLTHLYHKLRYQYKDALMKEFQEHSFLPIKFEEVAHALSFVAQCGNEENLFPHVKLPKNPLFECSEIFCEMEKERNDNKILLQEEISRLTIPSGENERASFCCQSLNSFLDTLDYINFRKWKAQQISALIFALCRLFLDKHATVTIQVNIRRKIDKIFDLLENDLLISTKQHFVAYFPFIEENYWGFKKIFELLSELSPNHSRMGVRCFLALIKMAKSDHQIPEKVVHSTSKREHNVVKDFREIFSHLPIIFEKLIKKPDQLGAIILSLNEVLQPRLLKEFSIDDIQECVLKMKEASRNLKKSERVNDRILSYWEDRITHQLAKAIGVKAQESHGIPMPRQKLLFD</sequence>
<feature type="compositionally biased region" description="Low complexity" evidence="1">
    <location>
        <begin position="165"/>
        <end position="177"/>
    </location>
</feature>
<feature type="region of interest" description="Disordered" evidence="1">
    <location>
        <begin position="147"/>
        <end position="184"/>
    </location>
</feature>